<dbReference type="GO" id="GO:0046872">
    <property type="term" value="F:metal ion binding"/>
    <property type="evidence" value="ECO:0007669"/>
    <property type="project" value="UniProtKB-KW"/>
</dbReference>
<organism evidence="3 4">
    <name type="scientific">Tectimicrobiota bacterium</name>
    <dbReference type="NCBI Taxonomy" id="2528274"/>
    <lineage>
        <taxon>Bacteria</taxon>
        <taxon>Pseudomonadati</taxon>
        <taxon>Nitrospinota/Tectimicrobiota group</taxon>
        <taxon>Candidatus Tectimicrobiota</taxon>
    </lineage>
</organism>
<comment type="catalytic activity">
    <reaction evidence="2">
        <text>N-terminal N-formyl-L-methionyl-[peptide] + H2O = N-terminal L-methionyl-[peptide] + formate</text>
        <dbReference type="Rhea" id="RHEA:24420"/>
        <dbReference type="Rhea" id="RHEA-COMP:10639"/>
        <dbReference type="Rhea" id="RHEA-COMP:10640"/>
        <dbReference type="ChEBI" id="CHEBI:15377"/>
        <dbReference type="ChEBI" id="CHEBI:15740"/>
        <dbReference type="ChEBI" id="CHEBI:49298"/>
        <dbReference type="ChEBI" id="CHEBI:64731"/>
        <dbReference type="EC" id="3.5.1.88"/>
    </reaction>
</comment>
<comment type="function">
    <text evidence="2">Removes the formyl group from the N-terminal Met of newly synthesized proteins. Requires at least a dipeptide for an efficient rate of reaction. N-terminal L-methionine is a prerequisite for activity but the enzyme has broad specificity at other positions.</text>
</comment>
<name>A0A932CP18_UNCTE</name>
<feature type="active site" evidence="2">
    <location>
        <position position="136"/>
    </location>
</feature>
<keyword evidence="2" id="KW-0408">Iron</keyword>
<evidence type="ECO:0000256" key="1">
    <source>
        <dbReference type="ARBA" id="ARBA00010759"/>
    </source>
</evidence>
<dbReference type="PIRSF" id="PIRSF004749">
    <property type="entry name" value="Pep_def"/>
    <property type="match status" value="1"/>
</dbReference>
<reference evidence="3" key="1">
    <citation type="submission" date="2020-07" db="EMBL/GenBank/DDBJ databases">
        <title>Huge and variable diversity of episymbiotic CPR bacteria and DPANN archaea in groundwater ecosystems.</title>
        <authorList>
            <person name="He C.Y."/>
            <person name="Keren R."/>
            <person name="Whittaker M."/>
            <person name="Farag I.F."/>
            <person name="Doudna J."/>
            <person name="Cate J.H.D."/>
            <person name="Banfield J.F."/>
        </authorList>
    </citation>
    <scope>NUCLEOTIDE SEQUENCE</scope>
    <source>
        <strain evidence="3">NC_groundwater_672_Ag_B-0.1um_62_36</strain>
    </source>
</reference>
<dbReference type="Pfam" id="PF01327">
    <property type="entry name" value="Pep_deformylase"/>
    <property type="match status" value="1"/>
</dbReference>
<dbReference type="Gene3D" id="3.90.45.10">
    <property type="entry name" value="Peptide deformylase"/>
    <property type="match status" value="1"/>
</dbReference>
<feature type="binding site" evidence="2">
    <location>
        <position position="135"/>
    </location>
    <ligand>
        <name>Fe cation</name>
        <dbReference type="ChEBI" id="CHEBI:24875"/>
    </ligand>
</feature>
<dbReference type="GO" id="GO:0042586">
    <property type="term" value="F:peptide deformylase activity"/>
    <property type="evidence" value="ECO:0007669"/>
    <property type="project" value="UniProtKB-UniRule"/>
</dbReference>
<keyword evidence="2 3" id="KW-0378">Hydrolase</keyword>
<evidence type="ECO:0000256" key="2">
    <source>
        <dbReference type="HAMAP-Rule" id="MF_00163"/>
    </source>
</evidence>
<comment type="similarity">
    <text evidence="1 2">Belongs to the polypeptide deformylase family.</text>
</comment>
<evidence type="ECO:0000313" key="3">
    <source>
        <dbReference type="EMBL" id="MBI2876863.1"/>
    </source>
</evidence>
<dbReference type="CDD" id="cd00487">
    <property type="entry name" value="Pep_deformylase"/>
    <property type="match status" value="1"/>
</dbReference>
<dbReference type="AlphaFoldDB" id="A0A932CP18"/>
<evidence type="ECO:0000313" key="4">
    <source>
        <dbReference type="Proteomes" id="UP000769766"/>
    </source>
</evidence>
<keyword evidence="2" id="KW-0648">Protein biosynthesis</keyword>
<dbReference type="InterPro" id="IPR036821">
    <property type="entry name" value="Peptide_deformylase_sf"/>
</dbReference>
<dbReference type="NCBIfam" id="TIGR00079">
    <property type="entry name" value="pept_deformyl"/>
    <property type="match status" value="1"/>
</dbReference>
<feature type="binding site" evidence="2">
    <location>
        <position position="93"/>
    </location>
    <ligand>
        <name>Fe cation</name>
        <dbReference type="ChEBI" id="CHEBI:24875"/>
    </ligand>
</feature>
<gene>
    <name evidence="2 3" type="primary">def</name>
    <name evidence="3" type="ORF">HYY20_08280</name>
</gene>
<dbReference type="GO" id="GO:0006412">
    <property type="term" value="P:translation"/>
    <property type="evidence" value="ECO:0007669"/>
    <property type="project" value="UniProtKB-UniRule"/>
</dbReference>
<feature type="binding site" evidence="2">
    <location>
        <position position="139"/>
    </location>
    <ligand>
        <name>Fe cation</name>
        <dbReference type="ChEBI" id="CHEBI:24875"/>
    </ligand>
</feature>
<dbReference type="SUPFAM" id="SSF56420">
    <property type="entry name" value="Peptide deformylase"/>
    <property type="match status" value="1"/>
</dbReference>
<proteinExistence type="inferred from homology"/>
<dbReference type="PRINTS" id="PR01576">
    <property type="entry name" value="PDEFORMYLASE"/>
</dbReference>
<dbReference type="InterPro" id="IPR023635">
    <property type="entry name" value="Peptide_deformylase"/>
</dbReference>
<comment type="cofactor">
    <cofactor evidence="2">
        <name>Fe(2+)</name>
        <dbReference type="ChEBI" id="CHEBI:29033"/>
    </cofactor>
    <text evidence="2">Binds 1 Fe(2+) ion.</text>
</comment>
<comment type="caution">
    <text evidence="3">The sequence shown here is derived from an EMBL/GenBank/DDBJ whole genome shotgun (WGS) entry which is preliminary data.</text>
</comment>
<dbReference type="PANTHER" id="PTHR10458">
    <property type="entry name" value="PEPTIDE DEFORMYLASE"/>
    <property type="match status" value="1"/>
</dbReference>
<sequence length="170" mass="19067">MPLLDIVTYPDPILRTKALPVTRWDNPLQTLINDMILTMYAAPGIGLAAPQVGISSRLFVIDTSSGRRPQDLIVLINPEILSMEGEIEEVEGCLSVPGIQEKTPRAARVTIQGLTRRGEEVVLTGEGLLARAFQHEMDHLEGKFFFERLGKIRRDLIKARLRRAEEVRGR</sequence>
<accession>A0A932CP18</accession>
<dbReference type="NCBIfam" id="NF001159">
    <property type="entry name" value="PRK00150.1-3"/>
    <property type="match status" value="1"/>
</dbReference>
<dbReference type="EMBL" id="JACPRF010000250">
    <property type="protein sequence ID" value="MBI2876863.1"/>
    <property type="molecule type" value="Genomic_DNA"/>
</dbReference>
<protein>
    <recommendedName>
        <fullName evidence="2">Peptide deformylase</fullName>
        <shortName evidence="2">PDF</shortName>
        <ecNumber evidence="2">3.5.1.88</ecNumber>
    </recommendedName>
    <alternativeName>
        <fullName evidence="2">Polypeptide deformylase</fullName>
    </alternativeName>
</protein>
<keyword evidence="2" id="KW-0479">Metal-binding</keyword>
<dbReference type="Proteomes" id="UP000769766">
    <property type="component" value="Unassembled WGS sequence"/>
</dbReference>
<dbReference type="HAMAP" id="MF_00163">
    <property type="entry name" value="Pep_deformylase"/>
    <property type="match status" value="1"/>
</dbReference>
<dbReference type="PANTHER" id="PTHR10458:SF22">
    <property type="entry name" value="PEPTIDE DEFORMYLASE"/>
    <property type="match status" value="1"/>
</dbReference>
<dbReference type="EC" id="3.5.1.88" evidence="2"/>